<evidence type="ECO:0000313" key="3">
    <source>
        <dbReference type="Proteomes" id="UP001167864"/>
    </source>
</evidence>
<organism evidence="2 3">
    <name type="scientific">Yersinia nurmii</name>
    <dbReference type="NCBI Taxonomy" id="685706"/>
    <lineage>
        <taxon>Bacteria</taxon>
        <taxon>Pseudomonadati</taxon>
        <taxon>Pseudomonadota</taxon>
        <taxon>Gammaproteobacteria</taxon>
        <taxon>Enterobacterales</taxon>
        <taxon>Yersiniaceae</taxon>
        <taxon>Yersinia</taxon>
    </lineage>
</organism>
<feature type="domain" description="DUF4145" evidence="1">
    <location>
        <begin position="102"/>
        <end position="185"/>
    </location>
</feature>
<reference evidence="2" key="1">
    <citation type="submission" date="2023-06" db="EMBL/GenBank/DDBJ databases">
        <authorList>
            <person name="Polev D.E."/>
            <person name="Saitova A.T."/>
            <person name="Bogumilchik E.A."/>
            <person name="Kokorina G.I."/>
            <person name="Voskresenskaia E.A."/>
        </authorList>
    </citation>
    <scope>NUCLEOTIDE SEQUENCE</scope>
    <source>
        <strain evidence="2">2145 StPb PI</strain>
    </source>
</reference>
<evidence type="ECO:0000313" key="2">
    <source>
        <dbReference type="EMBL" id="MDN0088301.1"/>
    </source>
</evidence>
<dbReference type="Proteomes" id="UP001167864">
    <property type="component" value="Unassembled WGS sequence"/>
</dbReference>
<gene>
    <name evidence="2" type="ORF">QVN42_13065</name>
</gene>
<comment type="caution">
    <text evidence="2">The sequence shown here is derived from an EMBL/GenBank/DDBJ whole genome shotgun (WGS) entry which is preliminary data.</text>
</comment>
<evidence type="ECO:0000259" key="1">
    <source>
        <dbReference type="Pfam" id="PF13643"/>
    </source>
</evidence>
<name>A0AAW7K2V6_9GAMM</name>
<dbReference type="Pfam" id="PF13643">
    <property type="entry name" value="DUF4145"/>
    <property type="match status" value="1"/>
</dbReference>
<dbReference type="EMBL" id="JAUEHU010000012">
    <property type="protein sequence ID" value="MDN0088301.1"/>
    <property type="molecule type" value="Genomic_DNA"/>
</dbReference>
<dbReference type="AlphaFoldDB" id="A0AAW7K2V6"/>
<sequence length="289" mass="32764">MTDKKVKNFCNECGQRTNHDVVGISSSRGNDDYDYLSEHMLVQCRGCDTVSFSHVFHEFEAAYPISESEWEVPKTVTNYPTRIMSNIDTRYLPDLVEEIYTETCKAFADDALTLAGIGFRATIEAICNDQSISGKELSTRINNLASKGLISKKDSNRLHSIRFMGNDAAHEIRKPSKLTLNSALIIVEHLLTTVYILDKGSRGGLEGIIEDYEEFEKLLTKKITEANAGDEFPLQYFLNKDMRRISGSLKIMENKLNERIAKGEFSLIKFGREDHYAGSVDKLRHYIVL</sequence>
<protein>
    <submittedName>
        <fullName evidence="2">DUF4145 domain-containing protein</fullName>
    </submittedName>
</protein>
<accession>A0AAW7K2V6</accession>
<proteinExistence type="predicted"/>
<dbReference type="RefSeq" id="WP_289818059.1">
    <property type="nucleotide sequence ID" value="NZ_JAUEHU010000012.1"/>
</dbReference>
<dbReference type="InterPro" id="IPR025285">
    <property type="entry name" value="DUF4145"/>
</dbReference>